<proteinExistence type="predicted"/>
<accession>A0A2J6X712</accession>
<dbReference type="EMBL" id="PNIX01000175">
    <property type="protein sequence ID" value="PMP82787.1"/>
    <property type="molecule type" value="Genomic_DNA"/>
</dbReference>
<organism evidence="1 2">
    <name type="scientific">Caldisericum exile</name>
    <dbReference type="NCBI Taxonomy" id="693075"/>
    <lineage>
        <taxon>Bacteria</taxon>
        <taxon>Pseudomonadati</taxon>
        <taxon>Caldisericota/Cryosericota group</taxon>
        <taxon>Caldisericota</taxon>
        <taxon>Caldisericia</taxon>
        <taxon>Caldisericales</taxon>
        <taxon>Caldisericaceae</taxon>
        <taxon>Caldisericum</taxon>
    </lineage>
</organism>
<protein>
    <submittedName>
        <fullName evidence="1">Uncharacterized protein</fullName>
    </submittedName>
</protein>
<dbReference type="Proteomes" id="UP000236910">
    <property type="component" value="Unassembled WGS sequence"/>
</dbReference>
<name>A0A2J6X712_9BACT</name>
<sequence>MRIEQYLIQGKDFPKKMEMGMEDFVQKLHLQLFNRLQLREIDEDVIHITMDDGIEYIYDYVGKKCQWFKKKVIEK</sequence>
<dbReference type="AlphaFoldDB" id="A0A2J6X712"/>
<evidence type="ECO:0000313" key="2">
    <source>
        <dbReference type="Proteomes" id="UP000236910"/>
    </source>
</evidence>
<evidence type="ECO:0000313" key="1">
    <source>
        <dbReference type="EMBL" id="PMP82787.1"/>
    </source>
</evidence>
<reference evidence="1 2" key="1">
    <citation type="submission" date="2018-01" db="EMBL/GenBank/DDBJ databases">
        <title>Metagenomic assembled genomes from two thermal pools in the Uzon Caldera, Kamchatka, Russia.</title>
        <authorList>
            <person name="Wilkins L."/>
            <person name="Ettinger C."/>
        </authorList>
    </citation>
    <scope>NUCLEOTIDE SEQUENCE [LARGE SCALE GENOMIC DNA]</scope>
    <source>
        <strain evidence="1">ARK-10</strain>
    </source>
</reference>
<gene>
    <name evidence="1" type="ORF">C0175_03030</name>
</gene>
<comment type="caution">
    <text evidence="1">The sequence shown here is derived from an EMBL/GenBank/DDBJ whole genome shotgun (WGS) entry which is preliminary data.</text>
</comment>